<feature type="coiled-coil region" evidence="3">
    <location>
        <begin position="793"/>
        <end position="891"/>
    </location>
</feature>
<dbReference type="InterPro" id="IPR018159">
    <property type="entry name" value="Spectrin/alpha-actinin"/>
</dbReference>
<keyword evidence="7" id="KW-1185">Reference proteome</keyword>
<evidence type="ECO:0000259" key="5">
    <source>
        <dbReference type="Pfam" id="PF17902"/>
    </source>
</evidence>
<keyword evidence="1" id="KW-0597">Phosphoprotein</keyword>
<dbReference type="CDD" id="cd00176">
    <property type="entry name" value="SPEC"/>
    <property type="match status" value="1"/>
</dbReference>
<dbReference type="InterPro" id="IPR043197">
    <property type="entry name" value="Plakin"/>
</dbReference>
<feature type="coiled-coil region" evidence="3">
    <location>
        <begin position="938"/>
        <end position="993"/>
    </location>
</feature>
<organism evidence="6 7">
    <name type="scientific">Eptatretus burgeri</name>
    <name type="common">Inshore hagfish</name>
    <dbReference type="NCBI Taxonomy" id="7764"/>
    <lineage>
        <taxon>Eukaryota</taxon>
        <taxon>Metazoa</taxon>
        <taxon>Chordata</taxon>
        <taxon>Craniata</taxon>
        <taxon>Vertebrata</taxon>
        <taxon>Cyclostomata</taxon>
        <taxon>Myxini</taxon>
        <taxon>Myxiniformes</taxon>
        <taxon>Myxinidae</taxon>
        <taxon>Eptatretinae</taxon>
        <taxon>Eptatretus</taxon>
    </lineage>
</organism>
<dbReference type="GeneTree" id="ENSGT00940000154843"/>
<feature type="region of interest" description="Disordered" evidence="4">
    <location>
        <begin position="1070"/>
        <end position="1107"/>
    </location>
</feature>
<protein>
    <recommendedName>
        <fullName evidence="5">Desmoplakin SH3 domain-containing protein</fullName>
    </recommendedName>
</protein>
<keyword evidence="2" id="KW-0677">Repeat</keyword>
<reference evidence="6" key="2">
    <citation type="submission" date="2025-09" db="UniProtKB">
        <authorList>
            <consortium name="Ensembl"/>
        </authorList>
    </citation>
    <scope>IDENTIFICATION</scope>
</reference>
<feature type="region of interest" description="Disordered" evidence="4">
    <location>
        <begin position="1236"/>
        <end position="1260"/>
    </location>
</feature>
<dbReference type="GO" id="GO:0016020">
    <property type="term" value="C:membrane"/>
    <property type="evidence" value="ECO:0007669"/>
    <property type="project" value="TreeGrafter"/>
</dbReference>
<sequence length="1451" mass="167229">MYKQVGNPTNRRGSLSSSKLSIMWRRSSRRRQGLFDKESEWTDSPDLSSHKFERSILRPLVRTPMDENGKDRRWDSLYSMSRTRSSGRSSDSLMCKRHRSLPRVTRTISGDPSPEQKVLLDLQSFITSQKHLLEKAEWGDNTRAVKFYLRCQKQQHKSIVQFGRDIDKAGSMVDTIPTHLKKAFQDDFERISEQYSNLLPLSNQRLTNMEQLAWFSSQAERLILWLDEKEKHEVNYDWSQSNIRRKRDAYLGLLQDLEKQEVELTVVQKEGEKLLNLFHPAVYTIEEILFEVEKKWRWVLQLCHCIFSHVQENTAYWQFFRDAHAAEKVLRELHKLIKMMMVHPPGPHKTLRKQIQGIQERIEEMEVIVQSLSNKSTEIVQLKPRCPDNLITSLLPLKAVCDYTLNGMLVCQREHVYLLKDNKHRVSWLVLLPGGVEIIVPSVCYIILPPNKHAINISNRIQEMLTETKIYWIKCSADLNIIQLWYLLQERMSRVMSWTIEEVEQQNHNDLQEVMDKVEKLYNKLLESRSETGILQTWHYEQMNEDMSTCRRIYKNLIISLGQTNSIPRAWRERSIRLSIERRSQSSSTSMSPEPYSFWDKSPRLQSPLFNEGRMLQRAGTLPASRELSPTMQYWGKSSPKYTSDDDVFSPEPPHKLARNSMTPTARKAQGQGKVPTNLDTVRLAMDQMKDVMETSQLQRQAAIQGSEGDLVTAEQDASNLKQMHEEPSDGVIVDPGLKNEAWEEQRLHKETHLSNEEECLEAQLEILRGSVEEARAGQERAETEAALHQAHSDELHQKILQVEHKVQKLEASERDALKSRQEALQEAERLKQDAEMAYQREHLGNGEVGYENQAEAVKLQEEVKQTRMELAQFEAQLQQQLERAATYQELAQQEARAKEVAQAEAMSLWRSAEKEAELRKAAEVEAQELRVVAMKEMERYRFAVHEAEEARKKLQEELCRLHIEVKSTSREKASLEEQQRALRADVSHMRTEKDQTLAELCLLKAKMEAMMKQCPKESSFCEDFIDELLEKEVEEPSIWTAKSEVAFTPPSQEKEIECTFPIAITTHPESTSIPSCPDQGLSQKPPCPNQELSRNPPYFDEELSLKPPSPDQVLSLKFLSSNEELSLKPLYPDQDLSLKPTLPNHELSLKPSCCDQELFLKFLHSNDELSLKSPYPDQELSLKPPGSDEELSLKPVYPDQELSLKPPCADQDLSVKLPCPNQGLCLNYSMVSSMENSSGSTSRPSQDDSPAFTSSDVHHKVNDLPEVQKAGRCDILALDKMTTEHVEMKECKEHAEQLGERTLSLPWELVDNGLKLNTHKKSHISFQSLSSTPSPAVEKTCCITNSKIYEKNDQHVTCRKLETGDQHGLDVQHEGNWHIRPCLQEGLETEYNERHFEIDDDSLRHIMQTNQEACGDPTKEKEILACTLKRTKEQGIRFIGETVEEGNCEQ</sequence>
<keyword evidence="3" id="KW-0175">Coiled coil</keyword>
<dbReference type="InterPro" id="IPR041615">
    <property type="entry name" value="Desmoplakin_SH3"/>
</dbReference>
<evidence type="ECO:0000256" key="2">
    <source>
        <dbReference type="ARBA" id="ARBA00022737"/>
    </source>
</evidence>
<dbReference type="SUPFAM" id="SSF46966">
    <property type="entry name" value="Spectrin repeat"/>
    <property type="match status" value="2"/>
</dbReference>
<evidence type="ECO:0000313" key="7">
    <source>
        <dbReference type="Proteomes" id="UP000694388"/>
    </source>
</evidence>
<proteinExistence type="predicted"/>
<evidence type="ECO:0000256" key="1">
    <source>
        <dbReference type="ARBA" id="ARBA00022553"/>
    </source>
</evidence>
<dbReference type="Gene3D" id="1.20.58.1060">
    <property type="match status" value="1"/>
</dbReference>
<dbReference type="GO" id="GO:0005198">
    <property type="term" value="F:structural molecule activity"/>
    <property type="evidence" value="ECO:0007669"/>
    <property type="project" value="TreeGrafter"/>
</dbReference>
<dbReference type="Ensembl" id="ENSEBUT00000025039.1">
    <property type="protein sequence ID" value="ENSEBUP00000024463.1"/>
    <property type="gene ID" value="ENSEBUG00000015084.1"/>
</dbReference>
<accession>A0A8C4R3S4</accession>
<reference evidence="6" key="1">
    <citation type="submission" date="2025-08" db="UniProtKB">
        <authorList>
            <consortium name="Ensembl"/>
        </authorList>
    </citation>
    <scope>IDENTIFICATION</scope>
</reference>
<dbReference type="Pfam" id="PF17902">
    <property type="entry name" value="SH3_10"/>
    <property type="match status" value="1"/>
</dbReference>
<dbReference type="PANTHER" id="PTHR23169">
    <property type="entry name" value="ENVOPLAKIN"/>
    <property type="match status" value="1"/>
</dbReference>
<feature type="coiled-coil region" evidence="3">
    <location>
        <begin position="348"/>
        <end position="375"/>
    </location>
</feature>
<dbReference type="GO" id="GO:0042060">
    <property type="term" value="P:wound healing"/>
    <property type="evidence" value="ECO:0007669"/>
    <property type="project" value="TreeGrafter"/>
</dbReference>
<dbReference type="Gene3D" id="2.30.30.40">
    <property type="entry name" value="SH3 Domains"/>
    <property type="match status" value="1"/>
</dbReference>
<evidence type="ECO:0000313" key="6">
    <source>
        <dbReference type="Ensembl" id="ENSEBUP00000024463.1"/>
    </source>
</evidence>
<feature type="domain" description="Desmoplakin SH3" evidence="5">
    <location>
        <begin position="382"/>
        <end position="447"/>
    </location>
</feature>
<dbReference type="PANTHER" id="PTHR23169:SF23">
    <property type="entry name" value="SHORT STOP, ISOFORM H"/>
    <property type="match status" value="1"/>
</dbReference>
<dbReference type="GO" id="GO:0045104">
    <property type="term" value="P:intermediate filament cytoskeleton organization"/>
    <property type="evidence" value="ECO:0007669"/>
    <property type="project" value="InterPro"/>
</dbReference>
<feature type="compositionally biased region" description="Polar residues" evidence="4">
    <location>
        <begin position="1244"/>
        <end position="1256"/>
    </location>
</feature>
<dbReference type="GO" id="GO:0005882">
    <property type="term" value="C:intermediate filament"/>
    <property type="evidence" value="ECO:0007669"/>
    <property type="project" value="TreeGrafter"/>
</dbReference>
<dbReference type="Proteomes" id="UP000694388">
    <property type="component" value="Unplaced"/>
</dbReference>
<name>A0A8C4R3S4_EPTBU</name>
<evidence type="ECO:0000256" key="3">
    <source>
        <dbReference type="SAM" id="Coils"/>
    </source>
</evidence>
<dbReference type="Gene3D" id="1.20.58.60">
    <property type="match status" value="1"/>
</dbReference>
<evidence type="ECO:0000256" key="4">
    <source>
        <dbReference type="SAM" id="MobiDB-lite"/>
    </source>
</evidence>
<dbReference type="GO" id="GO:0005737">
    <property type="term" value="C:cytoplasm"/>
    <property type="evidence" value="ECO:0007669"/>
    <property type="project" value="TreeGrafter"/>
</dbReference>